<keyword evidence="1" id="KW-0472">Membrane</keyword>
<dbReference type="EMBL" id="JBHLTM010000038">
    <property type="protein sequence ID" value="MFC0685072.1"/>
    <property type="molecule type" value="Genomic_DNA"/>
</dbReference>
<keyword evidence="1" id="KW-1133">Transmembrane helix</keyword>
<reference evidence="2 3" key="1">
    <citation type="submission" date="2024-09" db="EMBL/GenBank/DDBJ databases">
        <authorList>
            <person name="Sun Q."/>
            <person name="Mori K."/>
        </authorList>
    </citation>
    <scope>NUCLEOTIDE SEQUENCE [LARGE SCALE GENOMIC DNA]</scope>
    <source>
        <strain evidence="2 3">CICC 11035S</strain>
    </source>
</reference>
<protein>
    <submittedName>
        <fullName evidence="2">Uncharacterized protein</fullName>
    </submittedName>
</protein>
<accession>A0ABV6S758</accession>
<evidence type="ECO:0000313" key="3">
    <source>
        <dbReference type="Proteomes" id="UP001589858"/>
    </source>
</evidence>
<dbReference type="Proteomes" id="UP001589858">
    <property type="component" value="Unassembled WGS sequence"/>
</dbReference>
<evidence type="ECO:0000313" key="2">
    <source>
        <dbReference type="EMBL" id="MFC0685072.1"/>
    </source>
</evidence>
<organism evidence="2 3">
    <name type="scientific">Novosphingobium clariflavum</name>
    <dbReference type="NCBI Taxonomy" id="2029884"/>
    <lineage>
        <taxon>Bacteria</taxon>
        <taxon>Pseudomonadati</taxon>
        <taxon>Pseudomonadota</taxon>
        <taxon>Alphaproteobacteria</taxon>
        <taxon>Sphingomonadales</taxon>
        <taxon>Sphingomonadaceae</taxon>
        <taxon>Novosphingobium</taxon>
    </lineage>
</organism>
<feature type="transmembrane region" description="Helical" evidence="1">
    <location>
        <begin position="67"/>
        <end position="85"/>
    </location>
</feature>
<feature type="transmembrane region" description="Helical" evidence="1">
    <location>
        <begin position="27"/>
        <end position="46"/>
    </location>
</feature>
<gene>
    <name evidence="2" type="ORF">ACFFF8_10730</name>
</gene>
<keyword evidence="1" id="KW-0812">Transmembrane</keyword>
<evidence type="ECO:0000256" key="1">
    <source>
        <dbReference type="SAM" id="Phobius"/>
    </source>
</evidence>
<comment type="caution">
    <text evidence="2">The sequence shown here is derived from an EMBL/GenBank/DDBJ whole genome shotgun (WGS) entry which is preliminary data.</text>
</comment>
<sequence length="100" mass="10567">MSTLGGAIVAIILNRHAAGRSRSLRTVIATASALLPTLVVTAVVLLSSGDPLSLILSMSPDEFLFPFAFQLVISLAIALPVSWLISKHEPDQMHGTGVFE</sequence>
<proteinExistence type="predicted"/>
<keyword evidence="3" id="KW-1185">Reference proteome</keyword>
<name>A0ABV6S758_9SPHN</name>
<dbReference type="RefSeq" id="WP_267223407.1">
    <property type="nucleotide sequence ID" value="NZ_JAPCWC010000022.1"/>
</dbReference>